<gene>
    <name evidence="2" type="ORF">BDZ94DRAFT_1248555</name>
</gene>
<keyword evidence="3" id="KW-1185">Reference proteome</keyword>
<feature type="signal peptide" evidence="1">
    <location>
        <begin position="1"/>
        <end position="20"/>
    </location>
</feature>
<sequence length="163" mass="18343">MRLFITLFVSLLSTILLVHACPPEDELTAPIAKSLGDKFKQVCDLGIKPGGTADIKWLRTNILPYYLSKKWLTKDPPKGWQSEIDKIIKKCHKDTYNYCLDGDRSKAGDCLKGMAGSLMLKYGATLMSYCPVLDKAAEDWSTKHDPKATFWISEYCKTKGKIC</sequence>
<evidence type="ECO:0000256" key="1">
    <source>
        <dbReference type="SAM" id="SignalP"/>
    </source>
</evidence>
<dbReference type="Proteomes" id="UP000807353">
    <property type="component" value="Unassembled WGS sequence"/>
</dbReference>
<evidence type="ECO:0000313" key="2">
    <source>
        <dbReference type="EMBL" id="KAF9467617.1"/>
    </source>
</evidence>
<proteinExistence type="predicted"/>
<feature type="chain" id="PRO_5040157181" description="Secreted protein" evidence="1">
    <location>
        <begin position="21"/>
        <end position="163"/>
    </location>
</feature>
<accession>A0A9P6CIP7</accession>
<dbReference type="AlphaFoldDB" id="A0A9P6CIP7"/>
<dbReference type="OrthoDB" id="5585141at2759"/>
<name>A0A9P6CIP7_9AGAR</name>
<keyword evidence="1" id="KW-0732">Signal</keyword>
<organism evidence="2 3">
    <name type="scientific">Collybia nuda</name>
    <dbReference type="NCBI Taxonomy" id="64659"/>
    <lineage>
        <taxon>Eukaryota</taxon>
        <taxon>Fungi</taxon>
        <taxon>Dikarya</taxon>
        <taxon>Basidiomycota</taxon>
        <taxon>Agaricomycotina</taxon>
        <taxon>Agaricomycetes</taxon>
        <taxon>Agaricomycetidae</taxon>
        <taxon>Agaricales</taxon>
        <taxon>Tricholomatineae</taxon>
        <taxon>Clitocybaceae</taxon>
        <taxon>Collybia</taxon>
    </lineage>
</organism>
<dbReference type="EMBL" id="MU150236">
    <property type="protein sequence ID" value="KAF9467617.1"/>
    <property type="molecule type" value="Genomic_DNA"/>
</dbReference>
<evidence type="ECO:0008006" key="4">
    <source>
        <dbReference type="Google" id="ProtNLM"/>
    </source>
</evidence>
<protein>
    <recommendedName>
        <fullName evidence="4">Secreted protein</fullName>
    </recommendedName>
</protein>
<comment type="caution">
    <text evidence="2">The sequence shown here is derived from an EMBL/GenBank/DDBJ whole genome shotgun (WGS) entry which is preliminary data.</text>
</comment>
<reference evidence="2" key="1">
    <citation type="submission" date="2020-11" db="EMBL/GenBank/DDBJ databases">
        <authorList>
            <consortium name="DOE Joint Genome Institute"/>
            <person name="Ahrendt S."/>
            <person name="Riley R."/>
            <person name="Andreopoulos W."/>
            <person name="Labutti K."/>
            <person name="Pangilinan J."/>
            <person name="Ruiz-Duenas F.J."/>
            <person name="Barrasa J.M."/>
            <person name="Sanchez-Garcia M."/>
            <person name="Camarero S."/>
            <person name="Miyauchi S."/>
            <person name="Serrano A."/>
            <person name="Linde D."/>
            <person name="Babiker R."/>
            <person name="Drula E."/>
            <person name="Ayuso-Fernandez I."/>
            <person name="Pacheco R."/>
            <person name="Padilla G."/>
            <person name="Ferreira P."/>
            <person name="Barriuso J."/>
            <person name="Kellner H."/>
            <person name="Castanera R."/>
            <person name="Alfaro M."/>
            <person name="Ramirez L."/>
            <person name="Pisabarro A.G."/>
            <person name="Kuo A."/>
            <person name="Tritt A."/>
            <person name="Lipzen A."/>
            <person name="He G."/>
            <person name="Yan M."/>
            <person name="Ng V."/>
            <person name="Cullen D."/>
            <person name="Martin F."/>
            <person name="Rosso M.-N."/>
            <person name="Henrissat B."/>
            <person name="Hibbett D."/>
            <person name="Martinez A.T."/>
            <person name="Grigoriev I.V."/>
        </authorList>
    </citation>
    <scope>NUCLEOTIDE SEQUENCE</scope>
    <source>
        <strain evidence="2">CBS 247.69</strain>
    </source>
</reference>
<evidence type="ECO:0000313" key="3">
    <source>
        <dbReference type="Proteomes" id="UP000807353"/>
    </source>
</evidence>